<organism evidence="3">
    <name type="scientific">Proteinivorax hydrogeniformans</name>
    <dbReference type="NCBI Taxonomy" id="1826727"/>
    <lineage>
        <taxon>Bacteria</taxon>
        <taxon>Bacillati</taxon>
        <taxon>Bacillota</taxon>
        <taxon>Clostridia</taxon>
        <taxon>Eubacteriales</taxon>
        <taxon>Proteinivoracaceae</taxon>
        <taxon>Proteinivorax</taxon>
    </lineage>
</organism>
<proteinExistence type="inferred from homology"/>
<sequence length="145" mass="16901">MKIIIDADGCPVRKIVVRVAKEYQIPLLMVKNIYHDISDEYGDIITVDANQDMADHVIVKHTRKGDLVVTQDYGLASLVLGKGAYAIHQNGWFFTHENIDALLMKRHIHQEMRRKQKKYSKTPKRKPKDNEVFEEKLRKFIAEKI</sequence>
<dbReference type="NCBIfam" id="NF001095">
    <property type="entry name" value="PRK00124.1"/>
    <property type="match status" value="1"/>
</dbReference>
<reference evidence="3" key="1">
    <citation type="journal article" date="2018" name="Antonie Van Leeuwenhoek">
        <title>Proteinivorax hydrogeniformans sp. nov., an anaerobic, haloalkaliphilic bacterium fermenting proteinaceous compounds with high hydrogen production.</title>
        <authorList>
            <person name="Boltyanskaya Y."/>
            <person name="Detkova E."/>
            <person name="Pimenov N."/>
            <person name="Kevbrin V."/>
        </authorList>
    </citation>
    <scope>NUCLEOTIDE SEQUENCE</scope>
    <source>
        <strain evidence="3">Z-710</strain>
    </source>
</reference>
<reference evidence="3" key="2">
    <citation type="submission" date="2024-06" db="EMBL/GenBank/DDBJ databases">
        <authorList>
            <person name="Petrova K.O."/>
            <person name="Toshchakov S.V."/>
            <person name="Boltjanskaja Y.V."/>
            <person name="Kevbrin V.V."/>
        </authorList>
    </citation>
    <scope>NUCLEOTIDE SEQUENCE</scope>
    <source>
        <strain evidence="3">Z-710</strain>
    </source>
</reference>
<evidence type="ECO:0000256" key="1">
    <source>
        <dbReference type="ARBA" id="ARBA00008522"/>
    </source>
</evidence>
<dbReference type="RefSeq" id="WP_353892828.1">
    <property type="nucleotide sequence ID" value="NZ_CP159485.1"/>
</dbReference>
<dbReference type="EMBL" id="CP159485">
    <property type="protein sequence ID" value="XCI28255.1"/>
    <property type="molecule type" value="Genomic_DNA"/>
</dbReference>
<accession>A0AAU8HRS4</accession>
<gene>
    <name evidence="3" type="ORF">PRVXH_002207</name>
</gene>
<evidence type="ECO:0000313" key="3">
    <source>
        <dbReference type="EMBL" id="XCI28255.1"/>
    </source>
</evidence>
<protein>
    <recommendedName>
        <fullName evidence="2">UPF0178 protein PRVXH_002207</fullName>
    </recommendedName>
</protein>
<dbReference type="HAMAP" id="MF_00489">
    <property type="entry name" value="UPF0178"/>
    <property type="match status" value="1"/>
</dbReference>
<dbReference type="AlphaFoldDB" id="A0AAU8HRS4"/>
<dbReference type="PANTHER" id="PTHR35146">
    <property type="entry name" value="UPF0178 PROTEIN YAII"/>
    <property type="match status" value="1"/>
</dbReference>
<name>A0AAU8HRS4_9FIRM</name>
<dbReference type="InterPro" id="IPR003791">
    <property type="entry name" value="UPF0178"/>
</dbReference>
<evidence type="ECO:0000256" key="2">
    <source>
        <dbReference type="HAMAP-Rule" id="MF_00489"/>
    </source>
</evidence>
<comment type="similarity">
    <text evidence="1 2">Belongs to the UPF0178 family.</text>
</comment>
<dbReference type="Pfam" id="PF02639">
    <property type="entry name" value="DUF188"/>
    <property type="match status" value="1"/>
</dbReference>
<dbReference type="PANTHER" id="PTHR35146:SF1">
    <property type="entry name" value="UPF0178 PROTEIN YAII"/>
    <property type="match status" value="1"/>
</dbReference>